<dbReference type="SUPFAM" id="SSF50156">
    <property type="entry name" value="PDZ domain-like"/>
    <property type="match status" value="2"/>
</dbReference>
<dbReference type="GO" id="GO:0004252">
    <property type="term" value="F:serine-type endopeptidase activity"/>
    <property type="evidence" value="ECO:0007669"/>
    <property type="project" value="InterPro"/>
</dbReference>
<evidence type="ECO:0000256" key="5">
    <source>
        <dbReference type="ARBA" id="ARBA00022825"/>
    </source>
</evidence>
<feature type="active site" description="Charge relay system" evidence="6">
    <location>
        <position position="219"/>
    </location>
</feature>
<feature type="binding site" evidence="7">
    <location>
        <position position="114"/>
    </location>
    <ligand>
        <name>substrate</name>
    </ligand>
</feature>
<dbReference type="RefSeq" id="WP_231989400.1">
    <property type="nucleotide sequence ID" value="NZ_LT828648.1"/>
</dbReference>
<dbReference type="PRINTS" id="PR00834">
    <property type="entry name" value="PROTEASES2C"/>
</dbReference>
<sequence length="473" mass="50299">MVYTAGTMSPVVSNRRRSVLPAVLAALVVSAVAVRCADVQAAEAGKTTGLQMLEEIQAVITDLAEATKPSVVNLFPVTPSGKGRDFLQDRTPNSPGSGSGVLVDSDGHIITNNHVIGDASEVEVRFSDKSKLIAQVVGKDPDTDLAVLKVTSDHPLPYAKFGDSSGVRVGQWVLAVGNPFGLDRTVTLGVVSGIGRENVNLSRYENFIQTDASINPGNSGGPLFNLRGEVIGINTAIINFAQGIGFAIPSNMAKQVLQQLVAQGRVVRGWLGVGIQPLTPELARKFGVTDNEGVLVNEVFEKDPAAVAGIKPGDIITRIEGTVVDTPNRLSRVVAGLQPGVMTKVEVVRDKKRMVLDVALSERRDQAVVASLPPSRTDVKLGLDLQDLTAALADKFRLRETRGVLITKVEPGSLAQSEGLREGDLIKEVNRVDVGSVGEFTAAISKVRRGETVLLRVLRESRAFYVVLKAGDP</sequence>
<dbReference type="AlphaFoldDB" id="A0A1W1I989"/>
<reference evidence="10 11" key="1">
    <citation type="submission" date="2017-03" db="EMBL/GenBank/DDBJ databases">
        <authorList>
            <person name="Afonso C.L."/>
            <person name="Miller P.J."/>
            <person name="Scott M.A."/>
            <person name="Spackman E."/>
            <person name="Goraichik I."/>
            <person name="Dimitrov K.M."/>
            <person name="Suarez D.L."/>
            <person name="Swayne D.E."/>
        </authorList>
    </citation>
    <scope>NUCLEOTIDE SEQUENCE [LARGE SCALE GENOMIC DNA]</scope>
    <source>
        <strain evidence="10">Genome sequencing of Nitrospira japonica strain NJ11</strain>
    </source>
</reference>
<feature type="chain" id="PRO_5012348145" evidence="8">
    <location>
        <begin position="42"/>
        <end position="473"/>
    </location>
</feature>
<evidence type="ECO:0000256" key="1">
    <source>
        <dbReference type="ARBA" id="ARBA00022670"/>
    </source>
</evidence>
<dbReference type="InterPro" id="IPR009003">
    <property type="entry name" value="Peptidase_S1_PA"/>
</dbReference>
<dbReference type="KEGG" id="nja:NSJP_3388"/>
<dbReference type="PROSITE" id="PS50106">
    <property type="entry name" value="PDZ"/>
    <property type="match status" value="2"/>
</dbReference>
<evidence type="ECO:0000259" key="9">
    <source>
        <dbReference type="PROSITE" id="PS50106"/>
    </source>
</evidence>
<dbReference type="Pfam" id="PF13180">
    <property type="entry name" value="PDZ_2"/>
    <property type="match status" value="2"/>
</dbReference>
<dbReference type="EC" id="3.4.21.-" evidence="10"/>
<name>A0A1W1I989_9BACT</name>
<gene>
    <name evidence="10" type="primary">degP</name>
    <name evidence="10" type="ORF">NSJP_3388</name>
</gene>
<feature type="binding site" evidence="7">
    <location>
        <position position="144"/>
    </location>
    <ligand>
        <name>substrate</name>
    </ligand>
</feature>
<proteinExistence type="predicted"/>
<accession>A0A1W1I989</accession>
<dbReference type="Gene3D" id="2.40.10.120">
    <property type="match status" value="1"/>
</dbReference>
<feature type="binding site" evidence="7">
    <location>
        <begin position="217"/>
        <end position="219"/>
    </location>
    <ligand>
        <name>substrate</name>
    </ligand>
</feature>
<keyword evidence="11" id="KW-1185">Reference proteome</keyword>
<dbReference type="NCBIfam" id="TIGR02037">
    <property type="entry name" value="degP_htrA_DO"/>
    <property type="match status" value="1"/>
</dbReference>
<feature type="active site" description="Charge relay system" evidence="6">
    <location>
        <position position="144"/>
    </location>
</feature>
<dbReference type="SUPFAM" id="SSF50494">
    <property type="entry name" value="Trypsin-like serine proteases"/>
    <property type="match status" value="1"/>
</dbReference>
<keyword evidence="3" id="KW-0677">Repeat</keyword>
<feature type="signal peptide" evidence="8">
    <location>
        <begin position="1"/>
        <end position="41"/>
    </location>
</feature>
<evidence type="ECO:0000256" key="8">
    <source>
        <dbReference type="SAM" id="SignalP"/>
    </source>
</evidence>
<keyword evidence="5" id="KW-0720">Serine protease</keyword>
<dbReference type="Gene3D" id="2.30.42.10">
    <property type="match status" value="2"/>
</dbReference>
<evidence type="ECO:0000313" key="10">
    <source>
        <dbReference type="EMBL" id="SLM49555.1"/>
    </source>
</evidence>
<protein>
    <submittedName>
        <fullName evidence="10">Serine protease do</fullName>
        <ecNumber evidence="10">3.4.21.-</ecNumber>
    </submittedName>
</protein>
<evidence type="ECO:0000256" key="7">
    <source>
        <dbReference type="PIRSR" id="PIRSR611782-2"/>
    </source>
</evidence>
<dbReference type="InterPro" id="IPR036034">
    <property type="entry name" value="PDZ_sf"/>
</dbReference>
<feature type="domain" description="PDZ" evidence="9">
    <location>
        <begin position="369"/>
        <end position="461"/>
    </location>
</feature>
<dbReference type="STRING" id="1325564.NSJP_3388"/>
<dbReference type="InterPro" id="IPR051201">
    <property type="entry name" value="Chloro_Bact_Ser_Proteases"/>
</dbReference>
<evidence type="ECO:0000256" key="4">
    <source>
        <dbReference type="ARBA" id="ARBA00022801"/>
    </source>
</evidence>
<keyword evidence="2 8" id="KW-0732">Signal</keyword>
<dbReference type="InterPro" id="IPR011782">
    <property type="entry name" value="Pept_S1C_Do"/>
</dbReference>
<feature type="active site" description="Charge relay system" evidence="6">
    <location>
        <position position="114"/>
    </location>
</feature>
<dbReference type="GO" id="GO:0006508">
    <property type="term" value="P:proteolysis"/>
    <property type="evidence" value="ECO:0007669"/>
    <property type="project" value="UniProtKB-KW"/>
</dbReference>
<dbReference type="EMBL" id="LT828648">
    <property type="protein sequence ID" value="SLM49555.1"/>
    <property type="molecule type" value="Genomic_DNA"/>
</dbReference>
<organism evidence="10 11">
    <name type="scientific">Nitrospira japonica</name>
    <dbReference type="NCBI Taxonomy" id="1325564"/>
    <lineage>
        <taxon>Bacteria</taxon>
        <taxon>Pseudomonadati</taxon>
        <taxon>Nitrospirota</taxon>
        <taxon>Nitrospiria</taxon>
        <taxon>Nitrospirales</taxon>
        <taxon>Nitrospiraceae</taxon>
        <taxon>Nitrospira</taxon>
    </lineage>
</organism>
<dbReference type="InterPro" id="IPR001478">
    <property type="entry name" value="PDZ"/>
</dbReference>
<dbReference type="Proteomes" id="UP000192042">
    <property type="component" value="Chromosome I"/>
</dbReference>
<evidence type="ECO:0000256" key="3">
    <source>
        <dbReference type="ARBA" id="ARBA00022737"/>
    </source>
</evidence>
<dbReference type="Pfam" id="PF13365">
    <property type="entry name" value="Trypsin_2"/>
    <property type="match status" value="1"/>
</dbReference>
<keyword evidence="4 10" id="KW-0378">Hydrolase</keyword>
<dbReference type="InterPro" id="IPR001940">
    <property type="entry name" value="Peptidase_S1C"/>
</dbReference>
<evidence type="ECO:0000256" key="6">
    <source>
        <dbReference type="PIRSR" id="PIRSR611782-1"/>
    </source>
</evidence>
<evidence type="ECO:0000256" key="2">
    <source>
        <dbReference type="ARBA" id="ARBA00022729"/>
    </source>
</evidence>
<dbReference type="PANTHER" id="PTHR43343">
    <property type="entry name" value="PEPTIDASE S12"/>
    <property type="match status" value="1"/>
</dbReference>
<feature type="domain" description="PDZ" evidence="9">
    <location>
        <begin position="260"/>
        <end position="324"/>
    </location>
</feature>
<evidence type="ECO:0000313" key="11">
    <source>
        <dbReference type="Proteomes" id="UP000192042"/>
    </source>
</evidence>
<keyword evidence="1 10" id="KW-0645">Protease</keyword>
<dbReference type="SMART" id="SM00228">
    <property type="entry name" value="PDZ"/>
    <property type="match status" value="2"/>
</dbReference>
<dbReference type="PANTHER" id="PTHR43343:SF3">
    <property type="entry name" value="PROTEASE DO-LIKE 8, CHLOROPLASTIC"/>
    <property type="match status" value="1"/>
</dbReference>